<proteinExistence type="predicted"/>
<dbReference type="EMBL" id="BARW01020552">
    <property type="protein sequence ID" value="GAI92950.1"/>
    <property type="molecule type" value="Genomic_DNA"/>
</dbReference>
<evidence type="ECO:0000313" key="1">
    <source>
        <dbReference type="EMBL" id="GAI92950.1"/>
    </source>
</evidence>
<reference evidence="1" key="1">
    <citation type="journal article" date="2014" name="Front. Microbiol.">
        <title>High frequency of phylogenetically diverse reductive dehalogenase-homologous genes in deep subseafloor sedimentary metagenomes.</title>
        <authorList>
            <person name="Kawai M."/>
            <person name="Futagami T."/>
            <person name="Toyoda A."/>
            <person name="Takaki Y."/>
            <person name="Nishi S."/>
            <person name="Hori S."/>
            <person name="Arai W."/>
            <person name="Tsubouchi T."/>
            <person name="Morono Y."/>
            <person name="Uchiyama I."/>
            <person name="Ito T."/>
            <person name="Fujiyama A."/>
            <person name="Inagaki F."/>
            <person name="Takami H."/>
        </authorList>
    </citation>
    <scope>NUCLEOTIDE SEQUENCE</scope>
    <source>
        <strain evidence="1">Expedition CK06-06</strain>
    </source>
</reference>
<accession>X1TZH5</accession>
<organism evidence="1">
    <name type="scientific">marine sediment metagenome</name>
    <dbReference type="NCBI Taxonomy" id="412755"/>
    <lineage>
        <taxon>unclassified sequences</taxon>
        <taxon>metagenomes</taxon>
        <taxon>ecological metagenomes</taxon>
    </lineage>
</organism>
<protein>
    <submittedName>
        <fullName evidence="1">Uncharacterized protein</fullName>
    </submittedName>
</protein>
<gene>
    <name evidence="1" type="ORF">S12H4_34699</name>
</gene>
<dbReference type="AlphaFoldDB" id="X1TZH5"/>
<sequence>MKLPEKDRIGSGQIHCLDCGLSADVKASDMAAWEALGCPECGDGVNAQIDIGTGRGSIDTAVHNDDGSITCTFCEGEIHTAWQEDEEGNLTGTIMRASSVEIEDCPSCDRAFKRMRSEGLI</sequence>
<name>X1TZH5_9ZZZZ</name>
<comment type="caution">
    <text evidence="1">The sequence shown here is derived from an EMBL/GenBank/DDBJ whole genome shotgun (WGS) entry which is preliminary data.</text>
</comment>